<accession>A0A2R4C4M7</accession>
<gene>
    <name evidence="4" type="ORF">C9I28_01755</name>
</gene>
<protein>
    <submittedName>
        <fullName evidence="4">Secretion protein HlyD</fullName>
    </submittedName>
</protein>
<dbReference type="PRINTS" id="PR01490">
    <property type="entry name" value="RTXTOXIND"/>
</dbReference>
<keyword evidence="2" id="KW-1133">Transmembrane helix</keyword>
<feature type="coiled-coil region" evidence="1">
    <location>
        <begin position="207"/>
        <end position="241"/>
    </location>
</feature>
<sequence length="435" mass="47690">MMDGAGRDDRAADDDLALFRREALEARQTGWLGPVLLKPRPLHWWFAGLAALTTVLLIATLCFGSYTKRARVPGWLVPQQGLVRVFAPRAAVATQIFVQEGSMVARDQPLLALSTEEVSATLGPTQANVIGALAAQRNAVGAEGQRNRELLEQQRATLVQRLAALRREEQGLAREIGLQASRVTMSQQWERRLQELKKLGFVLEQQVRDARADVLEQSARHEALQRNLTALGRERNTLEGELRDIPVRLAAQEQLVKRQLAVTAREVAETEARRALTIVAPQAGTVTALHATAGAGVTPGTPLLSIVPRGATLEAHLYAGSEAVGFVRPGQRVLLRYRAYPYQKFGHYRGVIRSVSRSAIEPGELPAAFGTASGTATPAARYRIVVALDRQDVTAYGKAVPLQPGMQLDADILLDRRRLVEWVLEPLFTLTGQLQ</sequence>
<evidence type="ECO:0000313" key="4">
    <source>
        <dbReference type="EMBL" id="AVR94576.1"/>
    </source>
</evidence>
<organism evidence="4 5">
    <name type="scientific">Pseudoduganella armeniaca</name>
    <dbReference type="NCBI Taxonomy" id="2072590"/>
    <lineage>
        <taxon>Bacteria</taxon>
        <taxon>Pseudomonadati</taxon>
        <taxon>Pseudomonadota</taxon>
        <taxon>Betaproteobacteria</taxon>
        <taxon>Burkholderiales</taxon>
        <taxon>Oxalobacteraceae</taxon>
        <taxon>Telluria group</taxon>
        <taxon>Pseudoduganella</taxon>
    </lineage>
</organism>
<dbReference type="PANTHER" id="PTHR30386:SF28">
    <property type="entry name" value="EXPORTED PROTEIN"/>
    <property type="match status" value="1"/>
</dbReference>
<dbReference type="RefSeq" id="WP_107139927.1">
    <property type="nucleotide sequence ID" value="NZ_CP028324.1"/>
</dbReference>
<dbReference type="PANTHER" id="PTHR30386">
    <property type="entry name" value="MEMBRANE FUSION SUBUNIT OF EMRAB-TOLC MULTIDRUG EFFLUX PUMP"/>
    <property type="match status" value="1"/>
</dbReference>
<dbReference type="InterPro" id="IPR050739">
    <property type="entry name" value="MFP"/>
</dbReference>
<dbReference type="Pfam" id="PF26002">
    <property type="entry name" value="Beta-barrel_AprE"/>
    <property type="match status" value="1"/>
</dbReference>
<evidence type="ECO:0000256" key="2">
    <source>
        <dbReference type="SAM" id="Phobius"/>
    </source>
</evidence>
<proteinExistence type="predicted"/>
<keyword evidence="2" id="KW-0812">Transmembrane</keyword>
<keyword evidence="1" id="KW-0175">Coiled coil</keyword>
<dbReference type="AlphaFoldDB" id="A0A2R4C4M7"/>
<dbReference type="OrthoDB" id="9775513at2"/>
<name>A0A2R4C4M7_9BURK</name>
<keyword evidence="5" id="KW-1185">Reference proteome</keyword>
<evidence type="ECO:0000259" key="3">
    <source>
        <dbReference type="Pfam" id="PF26002"/>
    </source>
</evidence>
<feature type="transmembrane region" description="Helical" evidence="2">
    <location>
        <begin position="42"/>
        <end position="63"/>
    </location>
</feature>
<reference evidence="4 5" key="1">
    <citation type="submission" date="2018-03" db="EMBL/GenBank/DDBJ databases">
        <title>Massilia armeniaca sp. nov., isolated from desert soil.</title>
        <authorList>
            <person name="Huang H."/>
            <person name="Ren M."/>
        </authorList>
    </citation>
    <scope>NUCLEOTIDE SEQUENCE [LARGE SCALE GENOMIC DNA]</scope>
    <source>
        <strain evidence="4 5">ZMN-3</strain>
    </source>
</reference>
<feature type="coiled-coil region" evidence="1">
    <location>
        <begin position="148"/>
        <end position="175"/>
    </location>
</feature>
<evidence type="ECO:0000256" key="1">
    <source>
        <dbReference type="SAM" id="Coils"/>
    </source>
</evidence>
<keyword evidence="2" id="KW-0472">Membrane</keyword>
<dbReference type="Proteomes" id="UP000240505">
    <property type="component" value="Chromosome"/>
</dbReference>
<dbReference type="Gene3D" id="2.40.30.170">
    <property type="match status" value="1"/>
</dbReference>
<feature type="domain" description="AprE-like beta-barrel" evidence="3">
    <location>
        <begin position="322"/>
        <end position="413"/>
    </location>
</feature>
<dbReference type="EMBL" id="CP028324">
    <property type="protein sequence ID" value="AVR94576.1"/>
    <property type="molecule type" value="Genomic_DNA"/>
</dbReference>
<evidence type="ECO:0000313" key="5">
    <source>
        <dbReference type="Proteomes" id="UP000240505"/>
    </source>
</evidence>
<dbReference type="InterPro" id="IPR058982">
    <property type="entry name" value="Beta-barrel_AprE"/>
</dbReference>
<dbReference type="KEGG" id="masz:C9I28_01755"/>